<gene>
    <name evidence="2" type="ORF">B0H66DRAFT_591386</name>
</gene>
<name>A0AAE0M4A5_9PEZI</name>
<organism evidence="2 3">
    <name type="scientific">Apodospora peruviana</name>
    <dbReference type="NCBI Taxonomy" id="516989"/>
    <lineage>
        <taxon>Eukaryota</taxon>
        <taxon>Fungi</taxon>
        <taxon>Dikarya</taxon>
        <taxon>Ascomycota</taxon>
        <taxon>Pezizomycotina</taxon>
        <taxon>Sordariomycetes</taxon>
        <taxon>Sordariomycetidae</taxon>
        <taxon>Sordariales</taxon>
        <taxon>Lasiosphaeriaceae</taxon>
        <taxon>Apodospora</taxon>
    </lineage>
</organism>
<reference evidence="2" key="1">
    <citation type="journal article" date="2023" name="Mol. Phylogenet. Evol.">
        <title>Genome-scale phylogeny and comparative genomics of the fungal order Sordariales.</title>
        <authorList>
            <person name="Hensen N."/>
            <person name="Bonometti L."/>
            <person name="Westerberg I."/>
            <person name="Brannstrom I.O."/>
            <person name="Guillou S."/>
            <person name="Cros-Aarteil S."/>
            <person name="Calhoun S."/>
            <person name="Haridas S."/>
            <person name="Kuo A."/>
            <person name="Mondo S."/>
            <person name="Pangilinan J."/>
            <person name="Riley R."/>
            <person name="LaButti K."/>
            <person name="Andreopoulos B."/>
            <person name="Lipzen A."/>
            <person name="Chen C."/>
            <person name="Yan M."/>
            <person name="Daum C."/>
            <person name="Ng V."/>
            <person name="Clum A."/>
            <person name="Steindorff A."/>
            <person name="Ohm R.A."/>
            <person name="Martin F."/>
            <person name="Silar P."/>
            <person name="Natvig D.O."/>
            <person name="Lalanne C."/>
            <person name="Gautier V."/>
            <person name="Ament-Velasquez S.L."/>
            <person name="Kruys A."/>
            <person name="Hutchinson M.I."/>
            <person name="Powell A.J."/>
            <person name="Barry K."/>
            <person name="Miller A.N."/>
            <person name="Grigoriev I.V."/>
            <person name="Debuchy R."/>
            <person name="Gladieux P."/>
            <person name="Hiltunen Thoren M."/>
            <person name="Johannesson H."/>
        </authorList>
    </citation>
    <scope>NUCLEOTIDE SEQUENCE</scope>
    <source>
        <strain evidence="2">CBS 118394</strain>
    </source>
</reference>
<proteinExistence type="predicted"/>
<reference evidence="2" key="2">
    <citation type="submission" date="2023-06" db="EMBL/GenBank/DDBJ databases">
        <authorList>
            <consortium name="Lawrence Berkeley National Laboratory"/>
            <person name="Haridas S."/>
            <person name="Hensen N."/>
            <person name="Bonometti L."/>
            <person name="Westerberg I."/>
            <person name="Brannstrom I.O."/>
            <person name="Guillou S."/>
            <person name="Cros-Aarteil S."/>
            <person name="Calhoun S."/>
            <person name="Kuo A."/>
            <person name="Mondo S."/>
            <person name="Pangilinan J."/>
            <person name="Riley R."/>
            <person name="Labutti K."/>
            <person name="Andreopoulos B."/>
            <person name="Lipzen A."/>
            <person name="Chen C."/>
            <person name="Yanf M."/>
            <person name="Daum C."/>
            <person name="Ng V."/>
            <person name="Clum A."/>
            <person name="Steindorff A."/>
            <person name="Ohm R."/>
            <person name="Martin F."/>
            <person name="Silar P."/>
            <person name="Natvig D."/>
            <person name="Lalanne C."/>
            <person name="Gautier V."/>
            <person name="Ament-Velasquez S.L."/>
            <person name="Kruys A."/>
            <person name="Hutchinson M.I."/>
            <person name="Powell A.J."/>
            <person name="Barry K."/>
            <person name="Miller A.N."/>
            <person name="Grigoriev I.V."/>
            <person name="Debuchy R."/>
            <person name="Gladieux P."/>
            <person name="Thoren M.H."/>
            <person name="Johannesson H."/>
        </authorList>
    </citation>
    <scope>NUCLEOTIDE SEQUENCE</scope>
    <source>
        <strain evidence="2">CBS 118394</strain>
    </source>
</reference>
<dbReference type="PANTHER" id="PTHR21310:SF58">
    <property type="entry name" value="AMINOGLYCOSIDE PHOSPHOTRANSFERASE DOMAIN-CONTAINING PROTEIN"/>
    <property type="match status" value="1"/>
</dbReference>
<feature type="domain" description="Aminoglycoside phosphotransferase" evidence="1">
    <location>
        <begin position="218"/>
        <end position="384"/>
    </location>
</feature>
<protein>
    <recommendedName>
        <fullName evidence="1">Aminoglycoside phosphotransferase domain-containing protein</fullName>
    </recommendedName>
</protein>
<dbReference type="InterPro" id="IPR011009">
    <property type="entry name" value="Kinase-like_dom_sf"/>
</dbReference>
<dbReference type="InterPro" id="IPR051678">
    <property type="entry name" value="AGP_Transferase"/>
</dbReference>
<dbReference type="PANTHER" id="PTHR21310">
    <property type="entry name" value="AMINOGLYCOSIDE PHOSPHOTRANSFERASE-RELATED-RELATED"/>
    <property type="match status" value="1"/>
</dbReference>
<keyword evidence="3" id="KW-1185">Reference proteome</keyword>
<dbReference type="EMBL" id="JAUEDM010000004">
    <property type="protein sequence ID" value="KAK3318707.1"/>
    <property type="molecule type" value="Genomic_DNA"/>
</dbReference>
<sequence>MHDTPSSLVTDRTAAARIADRDGRVCCLTGLGDSFLGPRLLDWILSEQGFQRRNCDGGYWLVRRSAAAAFAQGYFQFGFNMRPKYSVVTIAIGGPRFPSIVTTTPGLRFVEFGQDDAPDLVALEILSLFAKPVRWAHVASEMEQRRSKKRRKSILPTFSPATGLLTKVAVTVWKLAPRPTGTWTYRHLGYSKVQRLRFGLYLKTTRFEWQSSVANESAFLLTSRVPGNRLGFCIDTLSDEELADLVCQLRHFVGYLRTIQRDAIAENTTSNAGGGTCYDFRITAAGDDDFVGPFANEDDFNNNLRCGALPGVVQRKRHRIVFTHGDLNMRNILVRNGKLSGVVDWENSGWYPEYWEYTKACHVTKFHRRWLAAVGRVFEHYGDYTEELEIERKLWEYCF</sequence>
<dbReference type="Gene3D" id="3.90.1200.10">
    <property type="match status" value="1"/>
</dbReference>
<accession>A0AAE0M4A5</accession>
<dbReference type="SUPFAM" id="SSF56112">
    <property type="entry name" value="Protein kinase-like (PK-like)"/>
    <property type="match status" value="1"/>
</dbReference>
<comment type="caution">
    <text evidence="2">The sequence shown here is derived from an EMBL/GenBank/DDBJ whole genome shotgun (WGS) entry which is preliminary data.</text>
</comment>
<evidence type="ECO:0000313" key="3">
    <source>
        <dbReference type="Proteomes" id="UP001283341"/>
    </source>
</evidence>
<dbReference type="Pfam" id="PF01636">
    <property type="entry name" value="APH"/>
    <property type="match status" value="1"/>
</dbReference>
<dbReference type="InterPro" id="IPR002575">
    <property type="entry name" value="Aminoglycoside_PTrfase"/>
</dbReference>
<evidence type="ECO:0000313" key="2">
    <source>
        <dbReference type="EMBL" id="KAK3318707.1"/>
    </source>
</evidence>
<evidence type="ECO:0000259" key="1">
    <source>
        <dbReference type="Pfam" id="PF01636"/>
    </source>
</evidence>
<dbReference type="Proteomes" id="UP001283341">
    <property type="component" value="Unassembled WGS sequence"/>
</dbReference>
<dbReference type="AlphaFoldDB" id="A0AAE0M4A5"/>